<dbReference type="SUPFAM" id="SSF46785">
    <property type="entry name" value="Winged helix' DNA-binding domain"/>
    <property type="match status" value="1"/>
</dbReference>
<evidence type="ECO:0000313" key="6">
    <source>
        <dbReference type="Proteomes" id="UP000199072"/>
    </source>
</evidence>
<evidence type="ECO:0000259" key="4">
    <source>
        <dbReference type="PROSITE" id="PS51118"/>
    </source>
</evidence>
<keyword evidence="1" id="KW-0805">Transcription regulation</keyword>
<dbReference type="Gene3D" id="1.10.10.10">
    <property type="entry name" value="Winged helix-like DNA-binding domain superfamily/Winged helix DNA-binding domain"/>
    <property type="match status" value="1"/>
</dbReference>
<sequence length="127" mass="14555">MMIQYKTKPTAEACLASINAVRDALYVLNGKWKMPLIIALVNGPKRFKDIQRSLQDITPKVLSKELRDLEMNEFVERKVFDTVPVTVLYELTPYADTLGPILEALRAWGTEHRQRIVESRRSEPVAV</sequence>
<accession>A0A1G7LR23</accession>
<evidence type="ECO:0000256" key="3">
    <source>
        <dbReference type="ARBA" id="ARBA00023163"/>
    </source>
</evidence>
<dbReference type="STRING" id="1391627.SAMN05216464_11962"/>
<proteinExistence type="predicted"/>
<keyword evidence="3" id="KW-0804">Transcription</keyword>
<dbReference type="Pfam" id="PF01638">
    <property type="entry name" value="HxlR"/>
    <property type="match status" value="1"/>
</dbReference>
<evidence type="ECO:0000256" key="1">
    <source>
        <dbReference type="ARBA" id="ARBA00023015"/>
    </source>
</evidence>
<dbReference type="PROSITE" id="PS51118">
    <property type="entry name" value="HTH_HXLR"/>
    <property type="match status" value="1"/>
</dbReference>
<organism evidence="5 6">
    <name type="scientific">Mucilaginibacter pineti</name>
    <dbReference type="NCBI Taxonomy" id="1391627"/>
    <lineage>
        <taxon>Bacteria</taxon>
        <taxon>Pseudomonadati</taxon>
        <taxon>Bacteroidota</taxon>
        <taxon>Sphingobacteriia</taxon>
        <taxon>Sphingobacteriales</taxon>
        <taxon>Sphingobacteriaceae</taxon>
        <taxon>Mucilaginibacter</taxon>
    </lineage>
</organism>
<evidence type="ECO:0000313" key="5">
    <source>
        <dbReference type="EMBL" id="SDF51429.1"/>
    </source>
</evidence>
<dbReference type="PANTHER" id="PTHR33204">
    <property type="entry name" value="TRANSCRIPTIONAL REGULATOR, MARR FAMILY"/>
    <property type="match status" value="1"/>
</dbReference>
<dbReference type="InterPro" id="IPR002577">
    <property type="entry name" value="HTH_HxlR"/>
</dbReference>
<dbReference type="GO" id="GO:0003677">
    <property type="term" value="F:DNA binding"/>
    <property type="evidence" value="ECO:0007669"/>
    <property type="project" value="UniProtKB-KW"/>
</dbReference>
<dbReference type="RefSeq" id="WP_240315360.1">
    <property type="nucleotide sequence ID" value="NZ_FNAI01000019.1"/>
</dbReference>
<evidence type="ECO:0000256" key="2">
    <source>
        <dbReference type="ARBA" id="ARBA00023125"/>
    </source>
</evidence>
<dbReference type="AlphaFoldDB" id="A0A1G7LR23"/>
<gene>
    <name evidence="5" type="ORF">SAMN05216464_11962</name>
</gene>
<dbReference type="Proteomes" id="UP000199072">
    <property type="component" value="Unassembled WGS sequence"/>
</dbReference>
<reference evidence="5 6" key="1">
    <citation type="submission" date="2016-10" db="EMBL/GenBank/DDBJ databases">
        <authorList>
            <person name="de Groot N.N."/>
        </authorList>
    </citation>
    <scope>NUCLEOTIDE SEQUENCE [LARGE SCALE GENOMIC DNA]</scope>
    <source>
        <strain evidence="5 6">47C3B</strain>
    </source>
</reference>
<dbReference type="InterPro" id="IPR036390">
    <property type="entry name" value="WH_DNA-bd_sf"/>
</dbReference>
<name>A0A1G7LR23_9SPHI</name>
<dbReference type="InterPro" id="IPR036388">
    <property type="entry name" value="WH-like_DNA-bd_sf"/>
</dbReference>
<keyword evidence="2" id="KW-0238">DNA-binding</keyword>
<keyword evidence="6" id="KW-1185">Reference proteome</keyword>
<dbReference type="EMBL" id="FNAI01000019">
    <property type="protein sequence ID" value="SDF51429.1"/>
    <property type="molecule type" value="Genomic_DNA"/>
</dbReference>
<feature type="domain" description="HTH hxlR-type" evidence="4">
    <location>
        <begin position="14"/>
        <end position="117"/>
    </location>
</feature>
<protein>
    <submittedName>
        <fullName evidence="5">Transcriptional regulator, HxlR family</fullName>
    </submittedName>
</protein>